<keyword evidence="1" id="KW-0805">Transcription regulation</keyword>
<sequence length="220" mass="24223">MTTRYGQHCPVARASEVLALPWVPLIVRELLHGPATVDGLVRGLAGISRPLLRTRLRHLERAGILARGGERGIYRLSESGRDLSGVIAHLGDWGRRWLPPPGAPRHPEPLLLDICRAAGPMARPATIHLKFVEVPPPAHWWVSAGRDGCSLHRDPPALPARVRIDCTLRALSDLWLGHRGWRNLLGEHAIRLRGSREAVREVVRWLGDARSASRAGTGSP</sequence>
<keyword evidence="6" id="KW-1185">Reference proteome</keyword>
<dbReference type="InterPro" id="IPR011991">
    <property type="entry name" value="ArsR-like_HTH"/>
</dbReference>
<dbReference type="AlphaFoldDB" id="A0A853B868"/>
<evidence type="ECO:0000256" key="1">
    <source>
        <dbReference type="ARBA" id="ARBA00023015"/>
    </source>
</evidence>
<evidence type="ECO:0000313" key="5">
    <source>
        <dbReference type="EMBL" id="NYI91508.1"/>
    </source>
</evidence>
<dbReference type="EMBL" id="JACCFK010000001">
    <property type="protein sequence ID" value="NYI91508.1"/>
    <property type="molecule type" value="Genomic_DNA"/>
</dbReference>
<dbReference type="Gene3D" id="1.10.10.10">
    <property type="entry name" value="Winged helix-like DNA-binding domain superfamily/Winged helix DNA-binding domain"/>
    <property type="match status" value="1"/>
</dbReference>
<dbReference type="PANTHER" id="PTHR33204:SF18">
    <property type="entry name" value="TRANSCRIPTIONAL REGULATORY PROTEIN"/>
    <property type="match status" value="1"/>
</dbReference>
<proteinExistence type="predicted"/>
<dbReference type="InterPro" id="IPR002577">
    <property type="entry name" value="HTH_HxlR"/>
</dbReference>
<dbReference type="CDD" id="cd00090">
    <property type="entry name" value="HTH_ARSR"/>
    <property type="match status" value="1"/>
</dbReference>
<evidence type="ECO:0000256" key="2">
    <source>
        <dbReference type="ARBA" id="ARBA00023125"/>
    </source>
</evidence>
<keyword evidence="3" id="KW-0804">Transcription</keyword>
<protein>
    <submittedName>
        <fullName evidence="5">DNA-binding HxlR family transcriptional regulator</fullName>
    </submittedName>
</protein>
<gene>
    <name evidence="5" type="ORF">HNR02_004831</name>
</gene>
<evidence type="ECO:0000256" key="3">
    <source>
        <dbReference type="ARBA" id="ARBA00023163"/>
    </source>
</evidence>
<organism evidence="5 6">
    <name type="scientific">Amycolatopsis endophytica</name>
    <dbReference type="NCBI Taxonomy" id="860233"/>
    <lineage>
        <taxon>Bacteria</taxon>
        <taxon>Bacillati</taxon>
        <taxon>Actinomycetota</taxon>
        <taxon>Actinomycetes</taxon>
        <taxon>Pseudonocardiales</taxon>
        <taxon>Pseudonocardiaceae</taxon>
        <taxon>Amycolatopsis</taxon>
    </lineage>
</organism>
<dbReference type="SUPFAM" id="SSF46785">
    <property type="entry name" value="Winged helix' DNA-binding domain"/>
    <property type="match status" value="1"/>
</dbReference>
<dbReference type="PROSITE" id="PS51118">
    <property type="entry name" value="HTH_HXLR"/>
    <property type="match status" value="1"/>
</dbReference>
<dbReference type="RefSeq" id="WP_179775385.1">
    <property type="nucleotide sequence ID" value="NZ_JACCFK010000001.1"/>
</dbReference>
<dbReference type="Proteomes" id="UP000549616">
    <property type="component" value="Unassembled WGS sequence"/>
</dbReference>
<evidence type="ECO:0000313" key="6">
    <source>
        <dbReference type="Proteomes" id="UP000549616"/>
    </source>
</evidence>
<name>A0A853B868_9PSEU</name>
<evidence type="ECO:0000259" key="4">
    <source>
        <dbReference type="PROSITE" id="PS51118"/>
    </source>
</evidence>
<keyword evidence="2 5" id="KW-0238">DNA-binding</keyword>
<dbReference type="InterPro" id="IPR036388">
    <property type="entry name" value="WH-like_DNA-bd_sf"/>
</dbReference>
<dbReference type="InterPro" id="IPR036390">
    <property type="entry name" value="WH_DNA-bd_sf"/>
</dbReference>
<dbReference type="GO" id="GO:0003677">
    <property type="term" value="F:DNA binding"/>
    <property type="evidence" value="ECO:0007669"/>
    <property type="project" value="UniProtKB-KW"/>
</dbReference>
<accession>A0A853B868</accession>
<feature type="domain" description="HTH hxlR-type" evidence="4">
    <location>
        <begin position="9"/>
        <end position="102"/>
    </location>
</feature>
<dbReference type="Pfam" id="PF01638">
    <property type="entry name" value="HxlR"/>
    <property type="match status" value="1"/>
</dbReference>
<comment type="caution">
    <text evidence="5">The sequence shown here is derived from an EMBL/GenBank/DDBJ whole genome shotgun (WGS) entry which is preliminary data.</text>
</comment>
<dbReference type="PANTHER" id="PTHR33204">
    <property type="entry name" value="TRANSCRIPTIONAL REGULATOR, MARR FAMILY"/>
    <property type="match status" value="1"/>
</dbReference>
<reference evidence="5 6" key="1">
    <citation type="submission" date="2020-07" db="EMBL/GenBank/DDBJ databases">
        <title>Sequencing the genomes of 1000 actinobacteria strains.</title>
        <authorList>
            <person name="Klenk H.-P."/>
        </authorList>
    </citation>
    <scope>NUCLEOTIDE SEQUENCE [LARGE SCALE GENOMIC DNA]</scope>
    <source>
        <strain evidence="5 6">DSM 104006</strain>
    </source>
</reference>